<feature type="region of interest" description="Disordered" evidence="2">
    <location>
        <begin position="200"/>
        <end position="246"/>
    </location>
</feature>
<dbReference type="EMBL" id="OZ020096">
    <property type="protein sequence ID" value="CAK9255108.1"/>
    <property type="molecule type" value="Genomic_DNA"/>
</dbReference>
<evidence type="ECO:0000313" key="3">
    <source>
        <dbReference type="EMBL" id="CAK9255108.1"/>
    </source>
</evidence>
<sequence>MENQSTGGSCCQQLAEKLEKSETGRKKLRQAIAMLKEKMEDTSKVLQVNEALRQECEKERKRADAERLKSETDRKVREKVEQESLTLKEQLVQVLKRLDRVEDHQKADQSEIVRLKDMMQVKEAVDGVGGVLKAVEAAQSSFHTLERNLLAKVVVLALSTRETAQAVAKTVQKEVQALAAHVATLQKQSSSLTQHVSTLQLDSQLQGPRTPQDSLGSEETTTSLDVTKKVTTSGAASPTSLSLPSPRNVVLSKNQLQTDAVPRSQPMLTSVCPSRMRRNPSPKQVNTRADSTWNVPTIPCLQAQAHRPRPGPVQIITGLQSILNPSVNQTIPASTAPSLYITAPSRGSQFFDRQGGDPVSPLPGEYSPGIVGEPIEDARPDLPSKLLVNIASLLEKEKKTRFKMEEKFAELRDLLGNSSESFRLHSTSGGGEVGLKRKRDVGNDVAESVHGRKRHRGKKGARKDKGSLWETDSEGTGDELGESWWTSKNDLLSPTLPRILPCPLSPPSICLPPVQSSDGVCSSGSGQKMISPMQRKDFDEADTTSTIQRIEGVLFGREVVSGSTPQDAIEDCEIKRTVIESQSHVKPTTQDGGSGVSDVGEMVSSPIDEKLELLGHSEDCRDTDRIWDSLQPPEELPGLHFDNRCGIEPNCKQAGRSQGNQPLLQKEAQAFIAVKDSLHEALVGGTTCKLQRGKDLRNGLAAVALQFDLAEALVSSGLIHLTVRRGLWEVHGCACQDGTIENARTGAKILAGLCQAHGRLDFLRRSMYTILLRCSYNNCWLLAMMSSFASICGRAVFSSGSEMATQAVCVIVSELLCDRNGNTSEEKTDSLSKFGGIASLPMAAFHLNMMEEELEVLQNCLVGENMQRMMTLLPKLLQSLYQFLTSPMCIISSTTLQCASWDETFTLNNGSAQTRPFISASVGWKWTYNELLVGHLWSMVTPGASEVTVIHVAYIVGILGRLGIVEDGEELPGVEHLRNQLCEVLQGAFTEPAKVAAAQALSHLKCPSWNC</sequence>
<dbReference type="Proteomes" id="UP001497444">
    <property type="component" value="Chromosome 1"/>
</dbReference>
<keyword evidence="1" id="KW-0175">Coiled coil</keyword>
<gene>
    <name evidence="3" type="ORF">CSSPJE1EN1_LOCUS586</name>
</gene>
<feature type="region of interest" description="Disordered" evidence="2">
    <location>
        <begin position="271"/>
        <end position="290"/>
    </location>
</feature>
<evidence type="ECO:0000256" key="1">
    <source>
        <dbReference type="SAM" id="Coils"/>
    </source>
</evidence>
<keyword evidence="4" id="KW-1185">Reference proteome</keyword>
<accession>A0ABP0VKY2</accession>
<reference evidence="3 4" key="1">
    <citation type="submission" date="2024-02" db="EMBL/GenBank/DDBJ databases">
        <authorList>
            <consortium name="ELIXIR-Norway"/>
            <consortium name="Elixir Norway"/>
        </authorList>
    </citation>
    <scope>NUCLEOTIDE SEQUENCE [LARGE SCALE GENOMIC DNA]</scope>
</reference>
<organism evidence="3 4">
    <name type="scientific">Sphagnum jensenii</name>
    <dbReference type="NCBI Taxonomy" id="128206"/>
    <lineage>
        <taxon>Eukaryota</taxon>
        <taxon>Viridiplantae</taxon>
        <taxon>Streptophyta</taxon>
        <taxon>Embryophyta</taxon>
        <taxon>Bryophyta</taxon>
        <taxon>Sphagnophytina</taxon>
        <taxon>Sphagnopsida</taxon>
        <taxon>Sphagnales</taxon>
        <taxon>Sphagnaceae</taxon>
        <taxon>Sphagnum</taxon>
    </lineage>
</organism>
<feature type="region of interest" description="Disordered" evidence="2">
    <location>
        <begin position="420"/>
        <end position="484"/>
    </location>
</feature>
<protein>
    <submittedName>
        <fullName evidence="3">Uncharacterized protein</fullName>
    </submittedName>
</protein>
<proteinExistence type="predicted"/>
<feature type="compositionally biased region" description="Polar residues" evidence="2">
    <location>
        <begin position="281"/>
        <end position="290"/>
    </location>
</feature>
<dbReference type="PANTHER" id="PTHR35480">
    <property type="entry name" value="MATERNAL EFFECT EMBRYO ARREST 22"/>
    <property type="match status" value="1"/>
</dbReference>
<dbReference type="PANTHER" id="PTHR35480:SF1">
    <property type="entry name" value="MATERNAL EFFECT EMBRYO ARREST 22"/>
    <property type="match status" value="1"/>
</dbReference>
<name>A0ABP0VKY2_9BRYO</name>
<feature type="compositionally biased region" description="Polar residues" evidence="2">
    <location>
        <begin position="200"/>
        <end position="225"/>
    </location>
</feature>
<evidence type="ECO:0000313" key="4">
    <source>
        <dbReference type="Proteomes" id="UP001497444"/>
    </source>
</evidence>
<feature type="compositionally biased region" description="Acidic residues" evidence="2">
    <location>
        <begin position="471"/>
        <end position="481"/>
    </location>
</feature>
<feature type="compositionally biased region" description="Low complexity" evidence="2">
    <location>
        <begin position="231"/>
        <end position="246"/>
    </location>
</feature>
<evidence type="ECO:0000256" key="2">
    <source>
        <dbReference type="SAM" id="MobiDB-lite"/>
    </source>
</evidence>
<feature type="compositionally biased region" description="Basic residues" evidence="2">
    <location>
        <begin position="451"/>
        <end position="462"/>
    </location>
</feature>
<feature type="coiled-coil region" evidence="1">
    <location>
        <begin position="11"/>
        <end position="97"/>
    </location>
</feature>